<organism evidence="1 2">
    <name type="scientific">Teratosphaeria nubilosa</name>
    <dbReference type="NCBI Taxonomy" id="161662"/>
    <lineage>
        <taxon>Eukaryota</taxon>
        <taxon>Fungi</taxon>
        <taxon>Dikarya</taxon>
        <taxon>Ascomycota</taxon>
        <taxon>Pezizomycotina</taxon>
        <taxon>Dothideomycetes</taxon>
        <taxon>Dothideomycetidae</taxon>
        <taxon>Mycosphaerellales</taxon>
        <taxon>Teratosphaeriaceae</taxon>
        <taxon>Teratosphaeria</taxon>
    </lineage>
</organism>
<gene>
    <name evidence="1" type="ORF">EJ03DRAFT_131081</name>
</gene>
<reference evidence="1" key="1">
    <citation type="journal article" date="2020" name="Stud. Mycol.">
        <title>101 Dothideomycetes genomes: a test case for predicting lifestyles and emergence of pathogens.</title>
        <authorList>
            <person name="Haridas S."/>
            <person name="Albert R."/>
            <person name="Binder M."/>
            <person name="Bloem J."/>
            <person name="Labutti K."/>
            <person name="Salamov A."/>
            <person name="Andreopoulos B."/>
            <person name="Baker S."/>
            <person name="Barry K."/>
            <person name="Bills G."/>
            <person name="Bluhm B."/>
            <person name="Cannon C."/>
            <person name="Castanera R."/>
            <person name="Culley D."/>
            <person name="Daum C."/>
            <person name="Ezra D."/>
            <person name="Gonzalez J."/>
            <person name="Henrissat B."/>
            <person name="Kuo A."/>
            <person name="Liang C."/>
            <person name="Lipzen A."/>
            <person name="Lutzoni F."/>
            <person name="Magnuson J."/>
            <person name="Mondo S."/>
            <person name="Nolan M."/>
            <person name="Ohm R."/>
            <person name="Pangilinan J."/>
            <person name="Park H.-J."/>
            <person name="Ramirez L."/>
            <person name="Alfaro M."/>
            <person name="Sun H."/>
            <person name="Tritt A."/>
            <person name="Yoshinaga Y."/>
            <person name="Zwiers L.-H."/>
            <person name="Turgeon B."/>
            <person name="Goodwin S."/>
            <person name="Spatafora J."/>
            <person name="Crous P."/>
            <person name="Grigoriev I."/>
        </authorList>
    </citation>
    <scope>NUCLEOTIDE SEQUENCE</scope>
    <source>
        <strain evidence="1">CBS 116005</strain>
    </source>
</reference>
<accession>A0A6G1LL98</accession>
<keyword evidence="2" id="KW-1185">Reference proteome</keyword>
<dbReference type="Proteomes" id="UP000799436">
    <property type="component" value="Unassembled WGS sequence"/>
</dbReference>
<evidence type="ECO:0000313" key="1">
    <source>
        <dbReference type="EMBL" id="KAF2773390.1"/>
    </source>
</evidence>
<sequence>MARRRSISVPPAILTDTTVMTITFSVLWKASTRGPESRLRPRPPNLLLIDALPYPSTHHHLYQTCVAEETHGLINSDCLKTSPTQRLRVIQFRRKNTPSRFPFLRTSSALPCFVAGFPPRLFRDDSYLYLMPTELLFKVLEWIHQHAYVPEDVHEAVRRIGRSLPDPHQLIEEYRQRHFGLDRKTGVAVPFPPRYVKAKVLVKAVECICEGGG</sequence>
<proteinExistence type="predicted"/>
<dbReference type="AlphaFoldDB" id="A0A6G1LL98"/>
<evidence type="ECO:0000313" key="2">
    <source>
        <dbReference type="Proteomes" id="UP000799436"/>
    </source>
</evidence>
<dbReference type="EMBL" id="ML995811">
    <property type="protein sequence ID" value="KAF2773390.1"/>
    <property type="molecule type" value="Genomic_DNA"/>
</dbReference>
<protein>
    <submittedName>
        <fullName evidence="1">Uncharacterized protein</fullName>
    </submittedName>
</protein>
<name>A0A6G1LL98_9PEZI</name>